<keyword evidence="3" id="KW-0863">Zinc-finger</keyword>
<feature type="non-terminal residue" evidence="6">
    <location>
        <position position="1"/>
    </location>
</feature>
<keyword evidence="4" id="KW-0862">Zinc</keyword>
<evidence type="ECO:0000313" key="6">
    <source>
        <dbReference type="EMBL" id="KAJ3833151.1"/>
    </source>
</evidence>
<evidence type="ECO:0000256" key="5">
    <source>
        <dbReference type="ARBA" id="ARBA00023242"/>
    </source>
</evidence>
<keyword evidence="5" id="KW-0539">Nucleus</keyword>
<dbReference type="InterPro" id="IPR012337">
    <property type="entry name" value="RNaseH-like_sf"/>
</dbReference>
<dbReference type="Proteomes" id="UP001163846">
    <property type="component" value="Unassembled WGS sequence"/>
</dbReference>
<dbReference type="GO" id="GO:0005634">
    <property type="term" value="C:nucleus"/>
    <property type="evidence" value="ECO:0007669"/>
    <property type="project" value="UniProtKB-SubCell"/>
</dbReference>
<proteinExistence type="predicted"/>
<evidence type="ECO:0000256" key="1">
    <source>
        <dbReference type="ARBA" id="ARBA00004123"/>
    </source>
</evidence>
<name>A0AA38NZ35_9AGAR</name>
<dbReference type="PANTHER" id="PTHR46481:SF10">
    <property type="entry name" value="ZINC FINGER BED DOMAIN-CONTAINING PROTEIN 39"/>
    <property type="match status" value="1"/>
</dbReference>
<keyword evidence="7" id="KW-1185">Reference proteome</keyword>
<accession>A0AA38NZ35</accession>
<comment type="subcellular location">
    <subcellularLocation>
        <location evidence="1">Nucleus</location>
    </subcellularLocation>
</comment>
<dbReference type="EMBL" id="MU806760">
    <property type="protein sequence ID" value="KAJ3833151.1"/>
    <property type="molecule type" value="Genomic_DNA"/>
</dbReference>
<dbReference type="AlphaFoldDB" id="A0AA38NZ35"/>
<sequence length="147" mass="16437">RKISFKIIHSSTGLLPKWREHLLGSPFEGRVLPRDVATRWNSTFDMMAAFLEMKDIVSEFLDRSSHKLSEFILDDNEWEAIAGLVSVLKILKDATTFFSTDSPSVAAVIPAMDAIDEAFASGIVQRETLSAPVRHALSIGKRTLNKY</sequence>
<evidence type="ECO:0000256" key="4">
    <source>
        <dbReference type="ARBA" id="ARBA00022833"/>
    </source>
</evidence>
<protein>
    <submittedName>
        <fullName evidence="6">Uncharacterized protein</fullName>
    </submittedName>
</protein>
<evidence type="ECO:0000256" key="3">
    <source>
        <dbReference type="ARBA" id="ARBA00022771"/>
    </source>
</evidence>
<gene>
    <name evidence="6" type="ORF">F5878DRAFT_547058</name>
</gene>
<comment type="caution">
    <text evidence="6">The sequence shown here is derived from an EMBL/GenBank/DDBJ whole genome shotgun (WGS) entry which is preliminary data.</text>
</comment>
<dbReference type="InterPro" id="IPR052035">
    <property type="entry name" value="ZnF_BED_domain_contain"/>
</dbReference>
<evidence type="ECO:0000256" key="2">
    <source>
        <dbReference type="ARBA" id="ARBA00022723"/>
    </source>
</evidence>
<reference evidence="6" key="1">
    <citation type="submission" date="2022-08" db="EMBL/GenBank/DDBJ databases">
        <authorList>
            <consortium name="DOE Joint Genome Institute"/>
            <person name="Min B."/>
            <person name="Riley R."/>
            <person name="Sierra-Patev S."/>
            <person name="Naranjo-Ortiz M."/>
            <person name="Looney B."/>
            <person name="Konkel Z."/>
            <person name="Slot J.C."/>
            <person name="Sakamoto Y."/>
            <person name="Steenwyk J.L."/>
            <person name="Rokas A."/>
            <person name="Carro J."/>
            <person name="Camarero S."/>
            <person name="Ferreira P."/>
            <person name="Molpeceres G."/>
            <person name="Ruiz-Duenas F.J."/>
            <person name="Serrano A."/>
            <person name="Henrissat B."/>
            <person name="Drula E."/>
            <person name="Hughes K.W."/>
            <person name="Mata J.L."/>
            <person name="Ishikawa N.K."/>
            <person name="Vargas-Isla R."/>
            <person name="Ushijima S."/>
            <person name="Smith C.A."/>
            <person name="Ahrendt S."/>
            <person name="Andreopoulos W."/>
            <person name="He G."/>
            <person name="Labutti K."/>
            <person name="Lipzen A."/>
            <person name="Ng V."/>
            <person name="Sandor L."/>
            <person name="Barry K."/>
            <person name="Martinez A.T."/>
            <person name="Xiao Y."/>
            <person name="Gibbons J.G."/>
            <person name="Terashima K."/>
            <person name="Hibbett D.S."/>
            <person name="Grigoriev I.V."/>
        </authorList>
    </citation>
    <scope>NUCLEOTIDE SEQUENCE</scope>
    <source>
        <strain evidence="6">TFB9207</strain>
    </source>
</reference>
<dbReference type="GO" id="GO:0008270">
    <property type="term" value="F:zinc ion binding"/>
    <property type="evidence" value="ECO:0007669"/>
    <property type="project" value="UniProtKB-KW"/>
</dbReference>
<keyword evidence="2" id="KW-0479">Metal-binding</keyword>
<dbReference type="PANTHER" id="PTHR46481">
    <property type="entry name" value="ZINC FINGER BED DOMAIN-CONTAINING PROTEIN 4"/>
    <property type="match status" value="1"/>
</dbReference>
<organism evidence="6 7">
    <name type="scientific">Lentinula raphanica</name>
    <dbReference type="NCBI Taxonomy" id="153919"/>
    <lineage>
        <taxon>Eukaryota</taxon>
        <taxon>Fungi</taxon>
        <taxon>Dikarya</taxon>
        <taxon>Basidiomycota</taxon>
        <taxon>Agaricomycotina</taxon>
        <taxon>Agaricomycetes</taxon>
        <taxon>Agaricomycetidae</taxon>
        <taxon>Agaricales</taxon>
        <taxon>Marasmiineae</taxon>
        <taxon>Omphalotaceae</taxon>
        <taxon>Lentinula</taxon>
    </lineage>
</organism>
<evidence type="ECO:0000313" key="7">
    <source>
        <dbReference type="Proteomes" id="UP001163846"/>
    </source>
</evidence>
<dbReference type="SUPFAM" id="SSF53098">
    <property type="entry name" value="Ribonuclease H-like"/>
    <property type="match status" value="1"/>
</dbReference>